<comment type="similarity">
    <text evidence="2">Belongs to the FMP52 family.</text>
</comment>
<gene>
    <name evidence="3" type="ORF">AAF712_015447</name>
</gene>
<evidence type="ECO:0000256" key="1">
    <source>
        <dbReference type="ARBA" id="ARBA00004450"/>
    </source>
</evidence>
<evidence type="ECO:0000313" key="4">
    <source>
        <dbReference type="Proteomes" id="UP001437256"/>
    </source>
</evidence>
<protein>
    <recommendedName>
        <fullName evidence="5">NAD(P)-binding domain-containing protein</fullName>
    </recommendedName>
</protein>
<sequence length="268" mass="29108">MATPTDTKTALIVGATGQTGGHLLKELLASPHFNRVYEYGRRLTNVESLTEGKEKLEQKKIDFDKLEEDGSLKGGNWDVVFITLGTSRANAGSAEAFEKIDRDSVAPGEEMPLPSQNSLNRPDTYFERQRKLNPAIRRVLNALFIAPGGANMNSHFLYPRSKGLTEHGLALLGYSDTIIFRPGLLVGTERPQHRMVESAFGVVTGFLSYFSSSFEIKVATLGKAMANTGFLGTGKLPPQAQATEFGKEGAKFTLIGNSGALELAKLEL</sequence>
<evidence type="ECO:0000313" key="3">
    <source>
        <dbReference type="EMBL" id="KAL0057898.1"/>
    </source>
</evidence>
<evidence type="ECO:0008006" key="5">
    <source>
        <dbReference type="Google" id="ProtNLM"/>
    </source>
</evidence>
<accession>A0ABR2Z9A9</accession>
<evidence type="ECO:0000256" key="2">
    <source>
        <dbReference type="ARBA" id="ARBA00006617"/>
    </source>
</evidence>
<dbReference type="InterPro" id="IPR036291">
    <property type="entry name" value="NAD(P)-bd_dom_sf"/>
</dbReference>
<name>A0ABR2Z9A9_9AGAR</name>
<comment type="subcellular location">
    <subcellularLocation>
        <location evidence="1">Mitochondrion outer membrane</location>
        <topology evidence="1">Peripheral membrane protein</topology>
    </subcellularLocation>
</comment>
<comment type="caution">
    <text evidence="3">The sequence shown here is derived from an EMBL/GenBank/DDBJ whole genome shotgun (WGS) entry which is preliminary data.</text>
</comment>
<reference evidence="3 4" key="1">
    <citation type="submission" date="2024-05" db="EMBL/GenBank/DDBJ databases">
        <title>A draft genome resource for the thread blight pathogen Marasmius tenuissimus strain MS-2.</title>
        <authorList>
            <person name="Yulfo-Soto G.E."/>
            <person name="Baruah I.K."/>
            <person name="Amoako-Attah I."/>
            <person name="Bukari Y."/>
            <person name="Meinhardt L.W."/>
            <person name="Bailey B.A."/>
            <person name="Cohen S.P."/>
        </authorList>
    </citation>
    <scope>NUCLEOTIDE SEQUENCE [LARGE SCALE GENOMIC DNA]</scope>
    <source>
        <strain evidence="3 4">MS-2</strain>
    </source>
</reference>
<dbReference type="PANTHER" id="PTHR14097:SF7">
    <property type="entry name" value="OXIDOREDUCTASE HTATIP2"/>
    <property type="match status" value="1"/>
</dbReference>
<dbReference type="Gene3D" id="3.40.50.720">
    <property type="entry name" value="NAD(P)-binding Rossmann-like Domain"/>
    <property type="match status" value="1"/>
</dbReference>
<dbReference type="EMBL" id="JBBXMP010000413">
    <property type="protein sequence ID" value="KAL0057898.1"/>
    <property type="molecule type" value="Genomic_DNA"/>
</dbReference>
<dbReference type="PANTHER" id="PTHR14097">
    <property type="entry name" value="OXIDOREDUCTASE HTATIP2"/>
    <property type="match status" value="1"/>
</dbReference>
<dbReference type="Proteomes" id="UP001437256">
    <property type="component" value="Unassembled WGS sequence"/>
</dbReference>
<dbReference type="SUPFAM" id="SSF51735">
    <property type="entry name" value="NAD(P)-binding Rossmann-fold domains"/>
    <property type="match status" value="1"/>
</dbReference>
<proteinExistence type="inferred from homology"/>
<keyword evidence="4" id="KW-1185">Reference proteome</keyword>
<organism evidence="3 4">
    <name type="scientific">Marasmius tenuissimus</name>
    <dbReference type="NCBI Taxonomy" id="585030"/>
    <lineage>
        <taxon>Eukaryota</taxon>
        <taxon>Fungi</taxon>
        <taxon>Dikarya</taxon>
        <taxon>Basidiomycota</taxon>
        <taxon>Agaricomycotina</taxon>
        <taxon>Agaricomycetes</taxon>
        <taxon>Agaricomycetidae</taxon>
        <taxon>Agaricales</taxon>
        <taxon>Marasmiineae</taxon>
        <taxon>Marasmiaceae</taxon>
        <taxon>Marasmius</taxon>
    </lineage>
</organism>